<dbReference type="PROSITE" id="PS50965">
    <property type="entry name" value="NERD"/>
    <property type="match status" value="1"/>
</dbReference>
<reference evidence="2 3" key="1">
    <citation type="submission" date="2017-10" db="EMBL/GenBank/DDBJ databases">
        <title>Bacillus sp. nov., a halophilic bacterium isolated from a Yangshapao Lake.</title>
        <authorList>
            <person name="Wang H."/>
        </authorList>
    </citation>
    <scope>NUCLEOTIDE SEQUENCE [LARGE SCALE GENOMIC DNA]</scope>
    <source>
        <strain evidence="2 3">YSP-3</strain>
    </source>
</reference>
<dbReference type="Pfam" id="PF08378">
    <property type="entry name" value="NERD"/>
    <property type="match status" value="1"/>
</dbReference>
<protein>
    <recommendedName>
        <fullName evidence="1">NERD domain-containing protein</fullName>
    </recommendedName>
</protein>
<comment type="caution">
    <text evidence="2">The sequence shown here is derived from an EMBL/GenBank/DDBJ whole genome shotgun (WGS) entry which is preliminary data.</text>
</comment>
<gene>
    <name evidence="2" type="ORF">CR205_17630</name>
</gene>
<dbReference type="InterPro" id="IPR011528">
    <property type="entry name" value="NERD"/>
</dbReference>
<keyword evidence="3" id="KW-1185">Reference proteome</keyword>
<organism evidence="2 3">
    <name type="scientific">Alteribacter lacisalsi</name>
    <dbReference type="NCBI Taxonomy" id="2045244"/>
    <lineage>
        <taxon>Bacteria</taxon>
        <taxon>Bacillati</taxon>
        <taxon>Bacillota</taxon>
        <taxon>Bacilli</taxon>
        <taxon>Bacillales</taxon>
        <taxon>Bacillaceae</taxon>
        <taxon>Alteribacter</taxon>
    </lineage>
</organism>
<dbReference type="EMBL" id="PDOF01000003">
    <property type="protein sequence ID" value="PYZ96185.1"/>
    <property type="molecule type" value="Genomic_DNA"/>
</dbReference>
<accession>A0A2W0HFP7</accession>
<evidence type="ECO:0000313" key="3">
    <source>
        <dbReference type="Proteomes" id="UP000248066"/>
    </source>
</evidence>
<evidence type="ECO:0000259" key="1">
    <source>
        <dbReference type="PROSITE" id="PS50965"/>
    </source>
</evidence>
<name>A0A2W0HFP7_9BACI</name>
<dbReference type="Proteomes" id="UP000248066">
    <property type="component" value="Unassembled WGS sequence"/>
</dbReference>
<feature type="domain" description="NERD" evidence="1">
    <location>
        <begin position="56"/>
        <end position="175"/>
    </location>
</feature>
<evidence type="ECO:0000313" key="2">
    <source>
        <dbReference type="EMBL" id="PYZ96185.1"/>
    </source>
</evidence>
<sequence length="344" mass="39567">MKQGRFLSFPERSFLLIVKPLKRPVIIDQLEALSRRLPPRHPRYGKIVNDLGGYRSGYAGEKHLLYTLRSFAERPDLNFLHNVRLLQYGYHFETDLMILSRHQHIFLESKNFKGRLEFDGETGQFTRVDADTGERQVFRQPLLQVQSHRDDFTGWLVKQKLSAEVPIEAYAVLTHSQAFLDPASMDKSMAGRLFRSEVLPQRIQKLLGQKTGVCLTDVQLQAICDRILLMDRPLKRNVLSTYGIPQSDLITGVRCPACSQIPMLKRKTKWCCGRCGFTGNSETVLPPTMRDYALIVSEYLTKKQFMNFCHMENGPQASYYLRKQRLQMKGGTKGAVYCLSDLLK</sequence>
<dbReference type="AlphaFoldDB" id="A0A2W0HFP7"/>
<proteinExistence type="predicted"/>